<dbReference type="PANTHER" id="PTHR43415">
    <property type="entry name" value="SPERMIDINE N(1)-ACETYLTRANSFERASE"/>
    <property type="match status" value="1"/>
</dbReference>
<protein>
    <submittedName>
        <fullName evidence="2">Protein N-acetyltransferase, RimJ/RimL family</fullName>
    </submittedName>
</protein>
<feature type="domain" description="N-acetyltransferase" evidence="1">
    <location>
        <begin position="43"/>
        <end position="204"/>
    </location>
</feature>
<reference evidence="2" key="1">
    <citation type="journal article" date="2015" name="Genome Announc.">
        <title>Draft Genome Sequence of Bacteroidales Strain TBC1, a Novel Isolate from a Methanogenic Wastewater Treatment System.</title>
        <authorList>
            <person name="Tourlousse D.M."/>
            <person name="Matsuura N."/>
            <person name="Sun L."/>
            <person name="Toyonaga M."/>
            <person name="Kuroda K."/>
            <person name="Ohashi A."/>
            <person name="Cruz R."/>
            <person name="Yamaguchi T."/>
            <person name="Sekiguchi Y."/>
        </authorList>
    </citation>
    <scope>NUCLEOTIDE SEQUENCE [LARGE SCALE GENOMIC DNA]</scope>
    <source>
        <strain evidence="2">TBC1</strain>
    </source>
</reference>
<organism evidence="2">
    <name type="scientific">Lentimicrobium saccharophilum</name>
    <dbReference type="NCBI Taxonomy" id="1678841"/>
    <lineage>
        <taxon>Bacteria</taxon>
        <taxon>Pseudomonadati</taxon>
        <taxon>Bacteroidota</taxon>
        <taxon>Bacteroidia</taxon>
        <taxon>Bacteroidales</taxon>
        <taxon>Lentimicrobiaceae</taxon>
        <taxon>Lentimicrobium</taxon>
    </lineage>
</organism>
<dbReference type="SUPFAM" id="SSF55729">
    <property type="entry name" value="Acyl-CoA N-acyltransferases (Nat)"/>
    <property type="match status" value="1"/>
</dbReference>
<proteinExistence type="predicted"/>
<keyword evidence="3" id="KW-1185">Reference proteome</keyword>
<dbReference type="PROSITE" id="PS51186">
    <property type="entry name" value="GNAT"/>
    <property type="match status" value="1"/>
</dbReference>
<accession>A0A0S7BZM3</accession>
<dbReference type="Pfam" id="PF00583">
    <property type="entry name" value="Acetyltransf_1"/>
    <property type="match status" value="1"/>
</dbReference>
<dbReference type="EMBL" id="DF968182">
    <property type="protein sequence ID" value="GAP42820.1"/>
    <property type="molecule type" value="Genomic_DNA"/>
</dbReference>
<dbReference type="InterPro" id="IPR016181">
    <property type="entry name" value="Acyl_CoA_acyltransferase"/>
</dbReference>
<sequence>MKPDYLSLSRLIPDKYYPEKNGLFTGNCRPDFAYSACNKMKNICLRPFERRDFARLIAWIDNEQLLYQFAGPVFQYPLNNFQLEQYLAESSRFPYVVMDCISGKPLGHAEIYRLSATRGKLCRLLIADPGQRGRGLGQELVGELVRICREEFGFHQIELNVYDWNLPAIHCYEKAGFVRNPLKSSILSKSGETWRSVNMTLAFRDQAEGQ</sequence>
<evidence type="ECO:0000313" key="2">
    <source>
        <dbReference type="EMBL" id="GAP42820.1"/>
    </source>
</evidence>
<dbReference type="GO" id="GO:0016747">
    <property type="term" value="F:acyltransferase activity, transferring groups other than amino-acyl groups"/>
    <property type="evidence" value="ECO:0007669"/>
    <property type="project" value="InterPro"/>
</dbReference>
<name>A0A0S7BZM3_9BACT</name>
<dbReference type="STRING" id="1678841.TBC1_11960"/>
<evidence type="ECO:0000259" key="1">
    <source>
        <dbReference type="PROSITE" id="PS51186"/>
    </source>
</evidence>
<dbReference type="CDD" id="cd04301">
    <property type="entry name" value="NAT_SF"/>
    <property type="match status" value="1"/>
</dbReference>
<gene>
    <name evidence="2" type="ORF">TBC1_11960</name>
</gene>
<dbReference type="Gene3D" id="3.40.630.30">
    <property type="match status" value="1"/>
</dbReference>
<keyword evidence="2" id="KW-0808">Transferase</keyword>
<dbReference type="PANTHER" id="PTHR43415:SF5">
    <property type="entry name" value="ACETYLTRANSFERASE"/>
    <property type="match status" value="1"/>
</dbReference>
<dbReference type="Proteomes" id="UP000053091">
    <property type="component" value="Unassembled WGS sequence"/>
</dbReference>
<dbReference type="AlphaFoldDB" id="A0A0S7BZM3"/>
<dbReference type="InterPro" id="IPR000182">
    <property type="entry name" value="GNAT_dom"/>
</dbReference>
<evidence type="ECO:0000313" key="3">
    <source>
        <dbReference type="Proteomes" id="UP000053091"/>
    </source>
</evidence>